<feature type="compositionally biased region" description="Polar residues" evidence="1">
    <location>
        <begin position="21"/>
        <end position="32"/>
    </location>
</feature>
<feature type="compositionally biased region" description="Basic and acidic residues" evidence="1">
    <location>
        <begin position="238"/>
        <end position="249"/>
    </location>
</feature>
<dbReference type="EMBL" id="CAXLJM020000066">
    <property type="protein sequence ID" value="CAL8121958.1"/>
    <property type="molecule type" value="Genomic_DNA"/>
</dbReference>
<comment type="caution">
    <text evidence="3">The sequence shown here is derived from an EMBL/GenBank/DDBJ whole genome shotgun (WGS) entry which is preliminary data.</text>
</comment>
<feature type="compositionally biased region" description="Basic and acidic residues" evidence="1">
    <location>
        <begin position="168"/>
        <end position="191"/>
    </location>
</feature>
<keyword evidence="2" id="KW-1133">Transmembrane helix</keyword>
<evidence type="ECO:0000313" key="4">
    <source>
        <dbReference type="Proteomes" id="UP001642540"/>
    </source>
</evidence>
<gene>
    <name evidence="3" type="ORF">ODALV1_LOCUS19611</name>
</gene>
<sequence>MEDETGNAGLKRDAADATPAPTESSNTHQTDASPEESIESDANGVCNPEPAEPTADTLRDDIKNGFKIEILNEYSPNKETFYHHVPHERTNCKLNYADWKKPDKKSENGSGDYRNTKSTSVRSFYRKRFPERRNTSLSALWRYPTVHQSFNAYPILAKHSTTLARARNQSEKLRQELEKDPQRHRASDENGQKYSLQAPNMIKGPKKSQDGSRGHTTALAGTGETRRKTASKLQTLDTKMDTEHHEHRASGFSGTSSRGGDNNYRSSRKYSKASTILYPTASGIATPLNPVLSSIRTHNTDVENNKFSTKCKNCCRSWGRCCANCMTSYRCTCVTFFGTLTIIVGLALTAIIYPVYKALTYIHED</sequence>
<feature type="region of interest" description="Disordered" evidence="1">
    <location>
        <begin position="167"/>
        <end position="266"/>
    </location>
</feature>
<proteinExistence type="predicted"/>
<feature type="region of interest" description="Disordered" evidence="1">
    <location>
        <begin position="1"/>
        <end position="59"/>
    </location>
</feature>
<keyword evidence="2" id="KW-0472">Membrane</keyword>
<reference evidence="3 4" key="1">
    <citation type="submission" date="2024-08" db="EMBL/GenBank/DDBJ databases">
        <authorList>
            <person name="Cucini C."/>
            <person name="Frati F."/>
        </authorList>
    </citation>
    <scope>NUCLEOTIDE SEQUENCE [LARGE SCALE GENOMIC DNA]</scope>
</reference>
<evidence type="ECO:0000256" key="2">
    <source>
        <dbReference type="SAM" id="Phobius"/>
    </source>
</evidence>
<keyword evidence="2" id="KW-0812">Transmembrane</keyword>
<dbReference type="Proteomes" id="UP001642540">
    <property type="component" value="Unassembled WGS sequence"/>
</dbReference>
<name>A0ABP1RA66_9HEXA</name>
<feature type="transmembrane region" description="Helical" evidence="2">
    <location>
        <begin position="334"/>
        <end position="356"/>
    </location>
</feature>
<organism evidence="3 4">
    <name type="scientific">Orchesella dallaii</name>
    <dbReference type="NCBI Taxonomy" id="48710"/>
    <lineage>
        <taxon>Eukaryota</taxon>
        <taxon>Metazoa</taxon>
        <taxon>Ecdysozoa</taxon>
        <taxon>Arthropoda</taxon>
        <taxon>Hexapoda</taxon>
        <taxon>Collembola</taxon>
        <taxon>Entomobryomorpha</taxon>
        <taxon>Entomobryoidea</taxon>
        <taxon>Orchesellidae</taxon>
        <taxon>Orchesellinae</taxon>
        <taxon>Orchesella</taxon>
    </lineage>
</organism>
<accession>A0ABP1RA66</accession>
<keyword evidence="4" id="KW-1185">Reference proteome</keyword>
<protein>
    <submittedName>
        <fullName evidence="3">Uncharacterized protein</fullName>
    </submittedName>
</protein>
<feature type="compositionally biased region" description="Polar residues" evidence="1">
    <location>
        <begin position="252"/>
        <end position="265"/>
    </location>
</feature>
<evidence type="ECO:0000313" key="3">
    <source>
        <dbReference type="EMBL" id="CAL8121958.1"/>
    </source>
</evidence>
<evidence type="ECO:0000256" key="1">
    <source>
        <dbReference type="SAM" id="MobiDB-lite"/>
    </source>
</evidence>